<dbReference type="InterPro" id="IPR037682">
    <property type="entry name" value="TonB_C"/>
</dbReference>
<evidence type="ECO:0000256" key="2">
    <source>
        <dbReference type="ARBA" id="ARBA00006555"/>
    </source>
</evidence>
<evidence type="ECO:0000256" key="4">
    <source>
        <dbReference type="ARBA" id="ARBA00022475"/>
    </source>
</evidence>
<dbReference type="InterPro" id="IPR003538">
    <property type="entry name" value="TonB"/>
</dbReference>
<proteinExistence type="inferred from homology"/>
<dbReference type="Proteomes" id="UP001254608">
    <property type="component" value="Unassembled WGS sequence"/>
</dbReference>
<evidence type="ECO:0000256" key="1">
    <source>
        <dbReference type="ARBA" id="ARBA00004383"/>
    </source>
</evidence>
<evidence type="ECO:0000256" key="8">
    <source>
        <dbReference type="ARBA" id="ARBA00022989"/>
    </source>
</evidence>
<comment type="function">
    <text evidence="10">Interacts with outer membrane receptor proteins that carry out high-affinity binding and energy dependent uptake into the periplasmic space of specific substrates. It could act to transduce energy from the cytoplasmic membrane to specific energy-requiring processes in the outer membrane, resulting in the release into the periplasm of ligands bound by these outer membrane proteins.</text>
</comment>
<evidence type="ECO:0000256" key="6">
    <source>
        <dbReference type="ARBA" id="ARBA00022692"/>
    </source>
</evidence>
<feature type="region of interest" description="Disordered" evidence="11">
    <location>
        <begin position="49"/>
        <end position="77"/>
    </location>
</feature>
<dbReference type="InterPro" id="IPR006260">
    <property type="entry name" value="TonB/TolA_C"/>
</dbReference>
<dbReference type="PANTHER" id="PTHR33446">
    <property type="entry name" value="PROTEIN TONB-RELATED"/>
    <property type="match status" value="1"/>
</dbReference>
<keyword evidence="7 10" id="KW-0653">Protein transport</keyword>
<sequence>MMATPRVGGALCIALLVVLVLFWLMQAMIAPPEAPLDDARRVAEIATAPPPEQPQQTQQALAQAPPPPPPPAPAALARPEIPLPAAAAVTPSEIDVAMPASLSGGPTLGSGSFAGFGAGGGTGSGGGGYGQGQGFSGKPLVPLSTARPQMPDWACKRKIQGWVEVVFTVMPNGRVRDVRIVDADPRGVYEAAAVESVSNWIYASHDNAREVKQRVEMDPADCAYNYPR</sequence>
<dbReference type="Gene3D" id="3.30.2420.10">
    <property type="entry name" value="TonB"/>
    <property type="match status" value="1"/>
</dbReference>
<keyword evidence="3 10" id="KW-0813">Transport</keyword>
<dbReference type="Pfam" id="PF03544">
    <property type="entry name" value="TonB_C"/>
    <property type="match status" value="1"/>
</dbReference>
<protein>
    <recommendedName>
        <fullName evidence="10">Protein TonB</fullName>
    </recommendedName>
</protein>
<dbReference type="InterPro" id="IPR051045">
    <property type="entry name" value="TonB-dependent_transducer"/>
</dbReference>
<comment type="subcellular location">
    <subcellularLocation>
        <location evidence="1 10">Cell inner membrane</location>
        <topology evidence="1 10">Single-pass membrane protein</topology>
        <orientation evidence="1 10">Periplasmic side</orientation>
    </subcellularLocation>
</comment>
<gene>
    <name evidence="13" type="ORF">RM530_09965</name>
</gene>
<evidence type="ECO:0000256" key="3">
    <source>
        <dbReference type="ARBA" id="ARBA00022448"/>
    </source>
</evidence>
<dbReference type="RefSeq" id="WP_311365080.1">
    <property type="nucleotide sequence ID" value="NZ_JAVRIC010000012.1"/>
</dbReference>
<dbReference type="PROSITE" id="PS52015">
    <property type="entry name" value="TONB_CTD"/>
    <property type="match status" value="1"/>
</dbReference>
<evidence type="ECO:0000313" key="13">
    <source>
        <dbReference type="EMBL" id="MDT0497687.1"/>
    </source>
</evidence>
<keyword evidence="6" id="KW-0812">Transmembrane</keyword>
<keyword evidence="4 10" id="KW-1003">Cell membrane</keyword>
<reference evidence="13 14" key="1">
    <citation type="submission" date="2023-09" db="EMBL/GenBank/DDBJ databases">
        <authorList>
            <person name="Rey-Velasco X."/>
        </authorList>
    </citation>
    <scope>NUCLEOTIDE SEQUENCE [LARGE SCALE GENOMIC DNA]</scope>
    <source>
        <strain evidence="13 14">W345</strain>
    </source>
</reference>
<evidence type="ECO:0000256" key="10">
    <source>
        <dbReference type="RuleBase" id="RU362123"/>
    </source>
</evidence>
<evidence type="ECO:0000259" key="12">
    <source>
        <dbReference type="PROSITE" id="PS52015"/>
    </source>
</evidence>
<evidence type="ECO:0000256" key="9">
    <source>
        <dbReference type="ARBA" id="ARBA00023136"/>
    </source>
</evidence>
<evidence type="ECO:0000256" key="11">
    <source>
        <dbReference type="SAM" id="MobiDB-lite"/>
    </source>
</evidence>
<dbReference type="EMBL" id="JAVRIC010000012">
    <property type="protein sequence ID" value="MDT0497687.1"/>
    <property type="molecule type" value="Genomic_DNA"/>
</dbReference>
<keyword evidence="10" id="KW-0735">Signal-anchor</keyword>
<evidence type="ECO:0000256" key="5">
    <source>
        <dbReference type="ARBA" id="ARBA00022519"/>
    </source>
</evidence>
<keyword evidence="14" id="KW-1185">Reference proteome</keyword>
<keyword evidence="8" id="KW-1133">Transmembrane helix</keyword>
<comment type="caution">
    <text evidence="13">The sequence shown here is derived from an EMBL/GenBank/DDBJ whole genome shotgun (WGS) entry which is preliminary data.</text>
</comment>
<comment type="similarity">
    <text evidence="2 10">Belongs to the TonB family.</text>
</comment>
<accession>A0ABU2WIJ3</accession>
<keyword evidence="5 10" id="KW-0997">Cell inner membrane</keyword>
<feature type="compositionally biased region" description="Low complexity" evidence="11">
    <location>
        <begin position="54"/>
        <end position="63"/>
    </location>
</feature>
<dbReference type="SUPFAM" id="SSF74653">
    <property type="entry name" value="TolA/TonB C-terminal domain"/>
    <property type="match status" value="1"/>
</dbReference>
<dbReference type="NCBIfam" id="TIGR01352">
    <property type="entry name" value="tonB_Cterm"/>
    <property type="match status" value="1"/>
</dbReference>
<evidence type="ECO:0000313" key="14">
    <source>
        <dbReference type="Proteomes" id="UP001254608"/>
    </source>
</evidence>
<evidence type="ECO:0000256" key="7">
    <source>
        <dbReference type="ARBA" id="ARBA00022927"/>
    </source>
</evidence>
<organism evidence="13 14">
    <name type="scientific">Banduia mediterranea</name>
    <dbReference type="NCBI Taxonomy" id="3075609"/>
    <lineage>
        <taxon>Bacteria</taxon>
        <taxon>Pseudomonadati</taxon>
        <taxon>Pseudomonadota</taxon>
        <taxon>Gammaproteobacteria</taxon>
        <taxon>Nevskiales</taxon>
        <taxon>Algiphilaceae</taxon>
        <taxon>Banduia</taxon>
    </lineage>
</organism>
<keyword evidence="9" id="KW-0472">Membrane</keyword>
<dbReference type="PRINTS" id="PR01374">
    <property type="entry name" value="TONBPROTEIN"/>
</dbReference>
<feature type="domain" description="TonB C-terminal" evidence="12">
    <location>
        <begin position="135"/>
        <end position="228"/>
    </location>
</feature>
<name>A0ABU2WIJ3_9GAMM</name>
<feature type="compositionally biased region" description="Pro residues" evidence="11">
    <location>
        <begin position="64"/>
        <end position="73"/>
    </location>
</feature>